<feature type="signal peptide" evidence="1">
    <location>
        <begin position="1"/>
        <end position="22"/>
    </location>
</feature>
<dbReference type="InterPro" id="IPR046341">
    <property type="entry name" value="SET_dom_sf"/>
</dbReference>
<evidence type="ECO:0000259" key="2">
    <source>
        <dbReference type="PROSITE" id="PS50280"/>
    </source>
</evidence>
<evidence type="ECO:0000256" key="1">
    <source>
        <dbReference type="SAM" id="SignalP"/>
    </source>
</evidence>
<evidence type="ECO:0000313" key="3">
    <source>
        <dbReference type="EMBL" id="OEU06436.1"/>
    </source>
</evidence>
<organism evidence="3 4">
    <name type="scientific">Fragilariopsis cylindrus CCMP1102</name>
    <dbReference type="NCBI Taxonomy" id="635003"/>
    <lineage>
        <taxon>Eukaryota</taxon>
        <taxon>Sar</taxon>
        <taxon>Stramenopiles</taxon>
        <taxon>Ochrophyta</taxon>
        <taxon>Bacillariophyta</taxon>
        <taxon>Bacillariophyceae</taxon>
        <taxon>Bacillariophycidae</taxon>
        <taxon>Bacillariales</taxon>
        <taxon>Bacillariaceae</taxon>
        <taxon>Fragilariopsis</taxon>
    </lineage>
</organism>
<reference evidence="3 4" key="1">
    <citation type="submission" date="2016-09" db="EMBL/GenBank/DDBJ databases">
        <title>Extensive genetic diversity and differential bi-allelic expression allows diatom success in the polar Southern Ocean.</title>
        <authorList>
            <consortium name="DOE Joint Genome Institute"/>
            <person name="Mock T."/>
            <person name="Otillar R.P."/>
            <person name="Strauss J."/>
            <person name="Dupont C."/>
            <person name="Frickenhaus S."/>
            <person name="Maumus F."/>
            <person name="Mcmullan M."/>
            <person name="Sanges R."/>
            <person name="Schmutz J."/>
            <person name="Toseland A."/>
            <person name="Valas R."/>
            <person name="Veluchamy A."/>
            <person name="Ward B.J."/>
            <person name="Allen A."/>
            <person name="Barry K."/>
            <person name="Falciatore A."/>
            <person name="Ferrante M."/>
            <person name="Fortunato A.E."/>
            <person name="Gloeckner G."/>
            <person name="Gruber A."/>
            <person name="Hipkin R."/>
            <person name="Janech M."/>
            <person name="Kroth P."/>
            <person name="Leese F."/>
            <person name="Lindquist E."/>
            <person name="Lyon B.R."/>
            <person name="Martin J."/>
            <person name="Mayer C."/>
            <person name="Parker M."/>
            <person name="Quesneville H."/>
            <person name="Raymond J."/>
            <person name="Uhlig C."/>
            <person name="Valentin K.U."/>
            <person name="Worden A.Z."/>
            <person name="Armbrust E.V."/>
            <person name="Bowler C."/>
            <person name="Green B."/>
            <person name="Moulton V."/>
            <person name="Van Oosterhout C."/>
            <person name="Grigoriev I."/>
        </authorList>
    </citation>
    <scope>NUCLEOTIDE SEQUENCE [LARGE SCALE GENOMIC DNA]</scope>
    <source>
        <strain evidence="3 4">CCMP1102</strain>
    </source>
</reference>
<keyword evidence="1" id="KW-0732">Signal</keyword>
<keyword evidence="4" id="KW-1185">Reference proteome</keyword>
<proteinExistence type="predicted"/>
<dbReference type="Proteomes" id="UP000095751">
    <property type="component" value="Unassembled WGS sequence"/>
</dbReference>
<dbReference type="PROSITE" id="PS50280">
    <property type="entry name" value="SET"/>
    <property type="match status" value="1"/>
</dbReference>
<dbReference type="AlphaFoldDB" id="A0A1E7EKL8"/>
<evidence type="ECO:0000313" key="4">
    <source>
        <dbReference type="Proteomes" id="UP000095751"/>
    </source>
</evidence>
<name>A0A1E7EKL8_9STRA</name>
<sequence length="203" mass="22099">MPKRCFSLLVALTWVAMTITEAFTIPLPGGRSISLDEGGILRIQLGDASTLPTAPPSGTLAQPSTLESIQVRDTGTIKSFGAFCTQPLVKETFLGFYEGKLINIKSSSSEDISELVKTTDYVMSLDGGATFMEGFERAQDRDIFSPVHLNHADKASAGCNCLRVLSSQGGQVAFFIARDVNIGEELCFDYGENYWKGREIQKI</sequence>
<feature type="domain" description="SET" evidence="2">
    <location>
        <begin position="67"/>
        <end position="191"/>
    </location>
</feature>
<dbReference type="SUPFAM" id="SSF82199">
    <property type="entry name" value="SET domain"/>
    <property type="match status" value="1"/>
</dbReference>
<dbReference type="OrthoDB" id="44343at2759"/>
<dbReference type="InterPro" id="IPR001214">
    <property type="entry name" value="SET_dom"/>
</dbReference>
<accession>A0A1E7EKL8</accession>
<dbReference type="Gene3D" id="2.170.270.10">
    <property type="entry name" value="SET domain"/>
    <property type="match status" value="1"/>
</dbReference>
<protein>
    <recommendedName>
        <fullName evidence="2">SET domain-containing protein</fullName>
    </recommendedName>
</protein>
<dbReference type="Pfam" id="PF00856">
    <property type="entry name" value="SET"/>
    <property type="match status" value="1"/>
</dbReference>
<dbReference type="InParanoid" id="A0A1E7EKL8"/>
<gene>
    <name evidence="3" type="ORF">FRACYDRAFT_254451</name>
</gene>
<dbReference type="EMBL" id="KV784408">
    <property type="protein sequence ID" value="OEU06436.1"/>
    <property type="molecule type" value="Genomic_DNA"/>
</dbReference>
<feature type="chain" id="PRO_5009192037" description="SET domain-containing protein" evidence="1">
    <location>
        <begin position="23"/>
        <end position="203"/>
    </location>
</feature>
<dbReference type="KEGG" id="fcy:FRACYDRAFT_254451"/>